<protein>
    <submittedName>
        <fullName evidence="2">Uncharacterized protein</fullName>
    </submittedName>
</protein>
<organism evidence="2">
    <name type="scientific">viral metagenome</name>
    <dbReference type="NCBI Taxonomy" id="1070528"/>
    <lineage>
        <taxon>unclassified sequences</taxon>
        <taxon>metagenomes</taxon>
        <taxon>organismal metagenomes</taxon>
    </lineage>
</organism>
<evidence type="ECO:0000256" key="1">
    <source>
        <dbReference type="SAM" id="MobiDB-lite"/>
    </source>
</evidence>
<sequence length="153" mass="16538">MVGREYGSSTGYVGVSGYSTGGVPIDDNRTPSDYNCVKYRGGSRKNRRFQRGGTSGNGGYGFVLDNQYTGKFYDSLVKGPCPQRGAAYPPYINQAKMSYSVNNSSVSTPSAHFAVVAANPSYCGGRYSRKGRKGSRKGSRRGSKKLSRRSGRK</sequence>
<dbReference type="AlphaFoldDB" id="A0A6C0E733"/>
<name>A0A6C0E733_9ZZZZ</name>
<feature type="region of interest" description="Disordered" evidence="1">
    <location>
        <begin position="121"/>
        <end position="153"/>
    </location>
</feature>
<evidence type="ECO:0000313" key="2">
    <source>
        <dbReference type="EMBL" id="QHT24253.1"/>
    </source>
</evidence>
<accession>A0A6C0E733</accession>
<proteinExistence type="predicted"/>
<feature type="compositionally biased region" description="Basic residues" evidence="1">
    <location>
        <begin position="127"/>
        <end position="153"/>
    </location>
</feature>
<reference evidence="2" key="1">
    <citation type="journal article" date="2020" name="Nature">
        <title>Giant virus diversity and host interactions through global metagenomics.</title>
        <authorList>
            <person name="Schulz F."/>
            <person name="Roux S."/>
            <person name="Paez-Espino D."/>
            <person name="Jungbluth S."/>
            <person name="Walsh D.A."/>
            <person name="Denef V.J."/>
            <person name="McMahon K.D."/>
            <person name="Konstantinidis K.T."/>
            <person name="Eloe-Fadrosh E.A."/>
            <person name="Kyrpides N.C."/>
            <person name="Woyke T."/>
        </authorList>
    </citation>
    <scope>NUCLEOTIDE SEQUENCE</scope>
    <source>
        <strain evidence="2">GVMAG-M-3300023179-138</strain>
    </source>
</reference>
<dbReference type="EMBL" id="MN739743">
    <property type="protein sequence ID" value="QHT24253.1"/>
    <property type="molecule type" value="Genomic_DNA"/>
</dbReference>